<dbReference type="GO" id="GO:0009252">
    <property type="term" value="P:peptidoglycan biosynthetic process"/>
    <property type="evidence" value="ECO:0007669"/>
    <property type="project" value="UniProtKB-UniRule"/>
</dbReference>
<evidence type="ECO:0000256" key="7">
    <source>
        <dbReference type="HAMAP-Rule" id="MF_00258"/>
    </source>
</evidence>
<evidence type="ECO:0000256" key="2">
    <source>
        <dbReference type="ARBA" id="ARBA00013090"/>
    </source>
</evidence>
<keyword evidence="3 7" id="KW-0133">Cell shape</keyword>
<evidence type="ECO:0000313" key="8">
    <source>
        <dbReference type="EMBL" id="SHJ76396.1"/>
    </source>
</evidence>
<dbReference type="Proteomes" id="UP000184510">
    <property type="component" value="Unassembled WGS sequence"/>
</dbReference>
<keyword evidence="5 7" id="KW-0413">Isomerase</keyword>
<feature type="active site" description="Proton donor/acceptor" evidence="7">
    <location>
        <position position="82"/>
    </location>
</feature>
<dbReference type="PANTHER" id="PTHR21198:SF2">
    <property type="entry name" value="GLUTAMATE RACEMASE"/>
    <property type="match status" value="1"/>
</dbReference>
<dbReference type="PROSITE" id="PS00923">
    <property type="entry name" value="ASP_GLU_RACEMASE_1"/>
    <property type="match status" value="1"/>
</dbReference>
<dbReference type="NCBIfam" id="TIGR00067">
    <property type="entry name" value="glut_race"/>
    <property type="match status" value="1"/>
</dbReference>
<dbReference type="Gene3D" id="3.40.50.1860">
    <property type="match status" value="2"/>
</dbReference>
<dbReference type="EC" id="5.1.1.3" evidence="2 7"/>
<organism evidence="8 9">
    <name type="scientific">Rubritalea squalenifaciens DSM 18772</name>
    <dbReference type="NCBI Taxonomy" id="1123071"/>
    <lineage>
        <taxon>Bacteria</taxon>
        <taxon>Pseudomonadati</taxon>
        <taxon>Verrucomicrobiota</taxon>
        <taxon>Verrucomicrobiia</taxon>
        <taxon>Verrucomicrobiales</taxon>
        <taxon>Rubritaleaceae</taxon>
        <taxon>Rubritalea</taxon>
    </lineage>
</organism>
<feature type="active site" description="Proton donor/acceptor" evidence="7">
    <location>
        <position position="194"/>
    </location>
</feature>
<dbReference type="InterPro" id="IPR015942">
    <property type="entry name" value="Asp/Glu/hydantoin_racemase"/>
</dbReference>
<evidence type="ECO:0000256" key="6">
    <source>
        <dbReference type="ARBA" id="ARBA00023316"/>
    </source>
</evidence>
<dbReference type="AlphaFoldDB" id="A0A1M6LYW5"/>
<evidence type="ECO:0000313" key="9">
    <source>
        <dbReference type="Proteomes" id="UP000184510"/>
    </source>
</evidence>
<comment type="pathway">
    <text evidence="7">Cell wall biogenesis; peptidoglycan biosynthesis.</text>
</comment>
<comment type="function">
    <text evidence="7">Provides the (R)-glutamate required for cell wall biosynthesis.</text>
</comment>
<comment type="similarity">
    <text evidence="7">Belongs to the aspartate/glutamate racemases family.</text>
</comment>
<proteinExistence type="inferred from homology"/>
<evidence type="ECO:0000256" key="3">
    <source>
        <dbReference type="ARBA" id="ARBA00022960"/>
    </source>
</evidence>
<dbReference type="FunFam" id="3.40.50.1860:FF:000001">
    <property type="entry name" value="Glutamate racemase"/>
    <property type="match status" value="1"/>
</dbReference>
<dbReference type="InterPro" id="IPR018187">
    <property type="entry name" value="Asp/Glu_racemase_AS_1"/>
</dbReference>
<sequence length="271" mass="28839">MSERPTSSDSVEPCIGMLDSGVGGLSVLLEVQKLLPEHSIRYIGDSAWCPYGSKPAGLIQQRVFQLTDELIAKGANIIVVACNSATINAVEALRARYPIPFVGMEPAVKPAALLTKTGTIGILATEASIAGEKFHHLLETHAAPLKVKVITQPCPDFVTLVENGTLEGPEAEEAVRQYAMPMVEAGADTLVLGCTHYPFLRETIQKIVGNHLNIIDTGQAVAKRTQSLVPSAETEAAPSLHIQTTGPLETLEALFPKLCPGTVATLSKLEL</sequence>
<feature type="binding site" evidence="7">
    <location>
        <begin position="51"/>
        <end position="52"/>
    </location>
    <ligand>
        <name>substrate</name>
    </ligand>
</feature>
<dbReference type="FunCoup" id="A0A1M6LYW5">
    <property type="interactions" value="203"/>
</dbReference>
<keyword evidence="6 7" id="KW-0961">Cell wall biogenesis/degradation</keyword>
<gene>
    <name evidence="7" type="primary">murI</name>
    <name evidence="8" type="ORF">SAMN02745181_2546</name>
</gene>
<evidence type="ECO:0000256" key="1">
    <source>
        <dbReference type="ARBA" id="ARBA00001602"/>
    </source>
</evidence>
<dbReference type="PANTHER" id="PTHR21198">
    <property type="entry name" value="GLUTAMATE RACEMASE"/>
    <property type="match status" value="1"/>
</dbReference>
<dbReference type="GO" id="GO:0071555">
    <property type="term" value="P:cell wall organization"/>
    <property type="evidence" value="ECO:0007669"/>
    <property type="project" value="UniProtKB-KW"/>
</dbReference>
<dbReference type="HAMAP" id="MF_00258">
    <property type="entry name" value="Glu_racemase"/>
    <property type="match status" value="1"/>
</dbReference>
<feature type="binding site" evidence="7">
    <location>
        <begin position="19"/>
        <end position="20"/>
    </location>
    <ligand>
        <name>substrate</name>
    </ligand>
</feature>
<dbReference type="InterPro" id="IPR033134">
    <property type="entry name" value="Asp/Glu_racemase_AS_2"/>
</dbReference>
<keyword evidence="9" id="KW-1185">Reference proteome</keyword>
<dbReference type="EMBL" id="FQYR01000004">
    <property type="protein sequence ID" value="SHJ76396.1"/>
    <property type="molecule type" value="Genomic_DNA"/>
</dbReference>
<dbReference type="GO" id="GO:0008360">
    <property type="term" value="P:regulation of cell shape"/>
    <property type="evidence" value="ECO:0007669"/>
    <property type="project" value="UniProtKB-KW"/>
</dbReference>
<dbReference type="InterPro" id="IPR004391">
    <property type="entry name" value="Glu_race"/>
</dbReference>
<feature type="binding site" evidence="7">
    <location>
        <begin position="195"/>
        <end position="196"/>
    </location>
    <ligand>
        <name>substrate</name>
    </ligand>
</feature>
<dbReference type="InterPro" id="IPR001920">
    <property type="entry name" value="Asp/Glu_race"/>
</dbReference>
<dbReference type="Pfam" id="PF01177">
    <property type="entry name" value="Asp_Glu_race"/>
    <property type="match status" value="1"/>
</dbReference>
<dbReference type="SUPFAM" id="SSF53681">
    <property type="entry name" value="Aspartate/glutamate racemase"/>
    <property type="match status" value="2"/>
</dbReference>
<evidence type="ECO:0000256" key="4">
    <source>
        <dbReference type="ARBA" id="ARBA00022984"/>
    </source>
</evidence>
<accession>A0A1M6LYW5</accession>
<keyword evidence="4 7" id="KW-0573">Peptidoglycan synthesis</keyword>
<dbReference type="STRING" id="1123071.SAMN02745181_2546"/>
<protein>
    <recommendedName>
        <fullName evidence="2 7">Glutamate racemase</fullName>
        <ecNumber evidence="2 7">5.1.1.3</ecNumber>
    </recommendedName>
</protein>
<dbReference type="InParanoid" id="A0A1M6LYW5"/>
<evidence type="ECO:0000256" key="5">
    <source>
        <dbReference type="ARBA" id="ARBA00023235"/>
    </source>
</evidence>
<dbReference type="GO" id="GO:0008881">
    <property type="term" value="F:glutamate racemase activity"/>
    <property type="evidence" value="ECO:0007669"/>
    <property type="project" value="UniProtKB-UniRule"/>
</dbReference>
<feature type="binding site" evidence="7">
    <location>
        <begin position="83"/>
        <end position="84"/>
    </location>
    <ligand>
        <name>substrate</name>
    </ligand>
</feature>
<comment type="catalytic activity">
    <reaction evidence="1 7">
        <text>L-glutamate = D-glutamate</text>
        <dbReference type="Rhea" id="RHEA:12813"/>
        <dbReference type="ChEBI" id="CHEBI:29985"/>
        <dbReference type="ChEBI" id="CHEBI:29986"/>
        <dbReference type="EC" id="5.1.1.3"/>
    </reaction>
</comment>
<name>A0A1M6LYW5_9BACT</name>
<dbReference type="UniPathway" id="UPA00219"/>
<reference evidence="8 9" key="1">
    <citation type="submission" date="2016-11" db="EMBL/GenBank/DDBJ databases">
        <authorList>
            <person name="Jaros S."/>
            <person name="Januszkiewicz K."/>
            <person name="Wedrychowicz H."/>
        </authorList>
    </citation>
    <scope>NUCLEOTIDE SEQUENCE [LARGE SCALE GENOMIC DNA]</scope>
    <source>
        <strain evidence="8 9">DSM 18772</strain>
    </source>
</reference>
<dbReference type="PROSITE" id="PS00924">
    <property type="entry name" value="ASP_GLU_RACEMASE_2"/>
    <property type="match status" value="1"/>
</dbReference>